<feature type="chain" id="PRO_5044702356" evidence="1">
    <location>
        <begin position="20"/>
        <end position="280"/>
    </location>
</feature>
<organism evidence="2 3">
    <name type="scientific">Biomphalaria glabrata</name>
    <name type="common">Bloodfluke planorb</name>
    <name type="synonym">Freshwater snail</name>
    <dbReference type="NCBI Taxonomy" id="6526"/>
    <lineage>
        <taxon>Eukaryota</taxon>
        <taxon>Metazoa</taxon>
        <taxon>Spiralia</taxon>
        <taxon>Lophotrochozoa</taxon>
        <taxon>Mollusca</taxon>
        <taxon>Gastropoda</taxon>
        <taxon>Heterobranchia</taxon>
        <taxon>Euthyneura</taxon>
        <taxon>Panpulmonata</taxon>
        <taxon>Hygrophila</taxon>
        <taxon>Lymnaeoidea</taxon>
        <taxon>Planorbidae</taxon>
        <taxon>Biomphalaria</taxon>
    </lineage>
</organism>
<feature type="signal peptide" evidence="1">
    <location>
        <begin position="1"/>
        <end position="19"/>
    </location>
</feature>
<dbReference type="GeneID" id="106050986"/>
<dbReference type="Proteomes" id="UP001165740">
    <property type="component" value="Chromosome 12"/>
</dbReference>
<dbReference type="RefSeq" id="XP_055861961.1">
    <property type="nucleotide sequence ID" value="XM_056005986.1"/>
</dbReference>
<gene>
    <name evidence="3 4 5" type="primary">LOC106050986</name>
</gene>
<dbReference type="RefSeq" id="XP_055861959.1">
    <property type="nucleotide sequence ID" value="XM_056005984.1"/>
</dbReference>
<sequence length="280" mass="32135">MKLRHRALLLFAIFVVCRAQSDFHGDPNDEHGGVPMGIPKTICDDGKVNINIDWDPNSSEEYTCTEPRKNPPTLGLHFYQDEEKAQKPMHICLPEKINYQEDLPTSGAHRPLWAQFGEYVYLPRQRWLHNLEHGAVVFLYHPCADPDQILIFKTLARNCLWKHIITPSKLLPPDMNFALLTWTHKLLLSDPDYSRMISFIKTYALKAPEGMMFEDGQYKVGLLHPASIVSDAKDSVICPTNILMGDTAEDIKKQSEERLRKNEISRNQLTRIIQSLMNSP</sequence>
<dbReference type="PANTHER" id="PTHR34179">
    <property type="entry name" value="TUMOR PROTEIN P53-INDUCIBLE PROTEIN 13"/>
    <property type="match status" value="1"/>
</dbReference>
<evidence type="ECO:0000313" key="2">
    <source>
        <dbReference type="Proteomes" id="UP001165740"/>
    </source>
</evidence>
<evidence type="ECO:0000313" key="5">
    <source>
        <dbReference type="RefSeq" id="XP_055861961.1"/>
    </source>
</evidence>
<name>A0A9W2YH09_BIOGL</name>
<dbReference type="AlphaFoldDB" id="A0A9W2YH09"/>
<keyword evidence="2" id="KW-1185">Reference proteome</keyword>
<proteinExistence type="predicted"/>
<evidence type="ECO:0000313" key="4">
    <source>
        <dbReference type="RefSeq" id="XP_055861960.1"/>
    </source>
</evidence>
<protein>
    <submittedName>
        <fullName evidence="3 4">Uncharacterized protein LOC106050986 isoform X2</fullName>
    </submittedName>
</protein>
<dbReference type="GO" id="GO:0005737">
    <property type="term" value="C:cytoplasm"/>
    <property type="evidence" value="ECO:0007669"/>
    <property type="project" value="TreeGrafter"/>
</dbReference>
<evidence type="ECO:0000256" key="1">
    <source>
        <dbReference type="SAM" id="SignalP"/>
    </source>
</evidence>
<dbReference type="InterPro" id="IPR021454">
    <property type="entry name" value="DUF3105"/>
</dbReference>
<accession>A0A9W2YH09</accession>
<dbReference type="OMA" id="PAKCLNE"/>
<keyword evidence="1" id="KW-0732">Signal</keyword>
<evidence type="ECO:0000313" key="3">
    <source>
        <dbReference type="RefSeq" id="XP_055861959.1"/>
    </source>
</evidence>
<dbReference type="Pfam" id="PF11303">
    <property type="entry name" value="DUF3105"/>
    <property type="match status" value="1"/>
</dbReference>
<dbReference type="PANTHER" id="PTHR34179:SF1">
    <property type="entry name" value="TUMOR PROTEIN P53-INDUCIBLE PROTEIN 13"/>
    <property type="match status" value="1"/>
</dbReference>
<dbReference type="RefSeq" id="XP_055861960.1">
    <property type="nucleotide sequence ID" value="XM_056005985.1"/>
</dbReference>
<reference evidence="3 4" key="1">
    <citation type="submission" date="2025-04" db="UniProtKB">
        <authorList>
            <consortium name="RefSeq"/>
        </authorList>
    </citation>
    <scope>IDENTIFICATION</scope>
</reference>